<dbReference type="InterPro" id="IPR055936">
    <property type="entry name" value="DUF7514"/>
</dbReference>
<dbReference type="Proteomes" id="UP001447188">
    <property type="component" value="Unassembled WGS sequence"/>
</dbReference>
<evidence type="ECO:0000313" key="2">
    <source>
        <dbReference type="EMBL" id="KAL0636856.1"/>
    </source>
</evidence>
<keyword evidence="3" id="KW-1185">Reference proteome</keyword>
<protein>
    <recommendedName>
        <fullName evidence="1">DUF7514 domain-containing protein</fullName>
    </recommendedName>
</protein>
<name>A0ABR3GLR1_9PEZI</name>
<gene>
    <name evidence="2" type="ORF">Q9L58_004214</name>
</gene>
<sequence>MPLAMESLAMEPQARAFYNILGAVFDHVDANIEPKGLGLWTTEKEREVLLLTDQPQVAEMYKIIPGSVMADQYKIMGCATYMVPVYDPKASPFDYLEPSQPALTKHGWLKMQVTGMLLEENNAQYQSLQSYITRFNIQITDPADKIRFPGGRYMPLPEKSTVEWCAKSLGKVLKVGDVEDITKRMQVSLLAWVQSAEAAQRDAAAAAAAPAPEPQGMTEEQFIAERESILSTEREIKLLAMATRLADDQTRRNIESMNRINGYTKVDRYGNEIYDW</sequence>
<feature type="domain" description="DUF7514" evidence="1">
    <location>
        <begin position="17"/>
        <end position="149"/>
    </location>
</feature>
<proteinExistence type="predicted"/>
<organism evidence="2 3">
    <name type="scientific">Discina gigas</name>
    <dbReference type="NCBI Taxonomy" id="1032678"/>
    <lineage>
        <taxon>Eukaryota</taxon>
        <taxon>Fungi</taxon>
        <taxon>Dikarya</taxon>
        <taxon>Ascomycota</taxon>
        <taxon>Pezizomycotina</taxon>
        <taxon>Pezizomycetes</taxon>
        <taxon>Pezizales</taxon>
        <taxon>Discinaceae</taxon>
        <taxon>Discina</taxon>
    </lineage>
</organism>
<reference evidence="2 3" key="1">
    <citation type="submission" date="2024-02" db="EMBL/GenBank/DDBJ databases">
        <title>Discinaceae phylogenomics.</title>
        <authorList>
            <person name="Dirks A.C."/>
            <person name="James T.Y."/>
        </authorList>
    </citation>
    <scope>NUCLEOTIDE SEQUENCE [LARGE SCALE GENOMIC DNA]</scope>
    <source>
        <strain evidence="2 3">ACD0624</strain>
    </source>
</reference>
<evidence type="ECO:0000259" key="1">
    <source>
        <dbReference type="Pfam" id="PF24355"/>
    </source>
</evidence>
<accession>A0ABR3GLR1</accession>
<dbReference type="EMBL" id="JBBBZM010000043">
    <property type="protein sequence ID" value="KAL0636856.1"/>
    <property type="molecule type" value="Genomic_DNA"/>
</dbReference>
<comment type="caution">
    <text evidence="2">The sequence shown here is derived from an EMBL/GenBank/DDBJ whole genome shotgun (WGS) entry which is preliminary data.</text>
</comment>
<evidence type="ECO:0000313" key="3">
    <source>
        <dbReference type="Proteomes" id="UP001447188"/>
    </source>
</evidence>
<dbReference type="Pfam" id="PF24355">
    <property type="entry name" value="DUF7514"/>
    <property type="match status" value="1"/>
</dbReference>